<keyword evidence="2" id="KW-1185">Reference proteome</keyword>
<comment type="caution">
    <text evidence="1">The sequence shown here is derived from an EMBL/GenBank/DDBJ whole genome shotgun (WGS) entry which is preliminary data.</text>
</comment>
<reference evidence="1" key="1">
    <citation type="submission" date="2020-05" db="EMBL/GenBank/DDBJ databases">
        <title>Large-scale comparative analyses of tick genomes elucidate their genetic diversity and vector capacities.</title>
        <authorList>
            <person name="Jia N."/>
            <person name="Wang J."/>
            <person name="Shi W."/>
            <person name="Du L."/>
            <person name="Sun Y."/>
            <person name="Zhan W."/>
            <person name="Jiang J."/>
            <person name="Wang Q."/>
            <person name="Zhang B."/>
            <person name="Ji P."/>
            <person name="Sakyi L.B."/>
            <person name="Cui X."/>
            <person name="Yuan T."/>
            <person name="Jiang B."/>
            <person name="Yang W."/>
            <person name="Lam T.T.-Y."/>
            <person name="Chang Q."/>
            <person name="Ding S."/>
            <person name="Wang X."/>
            <person name="Zhu J."/>
            <person name="Ruan X."/>
            <person name="Zhao L."/>
            <person name="Wei J."/>
            <person name="Que T."/>
            <person name="Du C."/>
            <person name="Cheng J."/>
            <person name="Dai P."/>
            <person name="Han X."/>
            <person name="Huang E."/>
            <person name="Gao Y."/>
            <person name="Liu J."/>
            <person name="Shao H."/>
            <person name="Ye R."/>
            <person name="Li L."/>
            <person name="Wei W."/>
            <person name="Wang X."/>
            <person name="Wang C."/>
            <person name="Yang T."/>
            <person name="Huo Q."/>
            <person name="Li W."/>
            <person name="Guo W."/>
            <person name="Chen H."/>
            <person name="Zhou L."/>
            <person name="Ni X."/>
            <person name="Tian J."/>
            <person name="Zhou Y."/>
            <person name="Sheng Y."/>
            <person name="Liu T."/>
            <person name="Pan Y."/>
            <person name="Xia L."/>
            <person name="Li J."/>
            <person name="Zhao F."/>
            <person name="Cao W."/>
        </authorList>
    </citation>
    <scope>NUCLEOTIDE SEQUENCE</scope>
    <source>
        <strain evidence="1">Hyas-2018</strain>
    </source>
</reference>
<gene>
    <name evidence="1" type="ORF">HPB50_021604</name>
</gene>
<accession>A0ACB7SX21</accession>
<sequence length="464" mass="52712">MAQLYEHKLPEYIFTEKLGQGTYATVFKAYHKTGARRVVAIKCISKSSLTKTATENLLTEIAILKRIKNEHIVELIDFQWNQQFIYLIMEYCAGGDLHRFIRANKRLRESIVRKFLQQLAKALRVLHQHNIAHMDLKPQNILLSSVRNPSLKLADFGFAQYLRSGDLASSLRGSPLYMAPEMLLSDQYDNKVDLWSVGIIMYECLFGSAPYASPTFEEVAAKIRTDKPIQASDLPQGASVSDCCADLLLKLLQRNPEKRIGFEEFFAHPFVDLEHIPSAETLKKGASLIQQAVAKDSQGCHREALHLYCQGLQYLLPVLQNETDLEKWKSLQAKVSEYLQRAETLKSTLKSREAIVIDDDRGGGTEFEDICDRYPPLQSALLLVNSAKKLAVANRLQDALRTYQDALDIVIPFMNKCRPDEKEVLRAEAEKWLEAAELVKSYMAMQTMEVGRTAPVKSELLKRQ</sequence>
<dbReference type="EMBL" id="CM023482">
    <property type="protein sequence ID" value="KAH6939782.1"/>
    <property type="molecule type" value="Genomic_DNA"/>
</dbReference>
<protein>
    <submittedName>
        <fullName evidence="1">Uncharacterized protein</fullName>
    </submittedName>
</protein>
<proteinExistence type="predicted"/>
<dbReference type="Proteomes" id="UP000821845">
    <property type="component" value="Chromosome 2"/>
</dbReference>
<organism evidence="1 2">
    <name type="scientific">Hyalomma asiaticum</name>
    <name type="common">Tick</name>
    <dbReference type="NCBI Taxonomy" id="266040"/>
    <lineage>
        <taxon>Eukaryota</taxon>
        <taxon>Metazoa</taxon>
        <taxon>Ecdysozoa</taxon>
        <taxon>Arthropoda</taxon>
        <taxon>Chelicerata</taxon>
        <taxon>Arachnida</taxon>
        <taxon>Acari</taxon>
        <taxon>Parasitiformes</taxon>
        <taxon>Ixodida</taxon>
        <taxon>Ixodoidea</taxon>
        <taxon>Ixodidae</taxon>
        <taxon>Hyalomminae</taxon>
        <taxon>Hyalomma</taxon>
    </lineage>
</organism>
<name>A0ACB7SX21_HYAAI</name>
<evidence type="ECO:0000313" key="1">
    <source>
        <dbReference type="EMBL" id="KAH6939782.1"/>
    </source>
</evidence>
<evidence type="ECO:0000313" key="2">
    <source>
        <dbReference type="Proteomes" id="UP000821845"/>
    </source>
</evidence>